<name>A0A077NQY1_XENBV</name>
<proteinExistence type="predicted"/>
<dbReference type="Proteomes" id="UP000028487">
    <property type="component" value="Unassembled WGS sequence"/>
</dbReference>
<protein>
    <submittedName>
        <fullName evidence="1">Uncharacterized protein</fullName>
    </submittedName>
</protein>
<evidence type="ECO:0000313" key="1">
    <source>
        <dbReference type="EMBL" id="CDH00959.1"/>
    </source>
</evidence>
<gene>
    <name evidence="1" type="ORF">XBFM1_1910115</name>
</gene>
<accession>A0A077NQY1</accession>
<dbReference type="HOGENOM" id="CLU_3278891_0_0_6"/>
<evidence type="ECO:0000313" key="2">
    <source>
        <dbReference type="Proteomes" id="UP000028487"/>
    </source>
</evidence>
<reference evidence="1" key="1">
    <citation type="submission" date="2013-07" db="EMBL/GenBank/DDBJ databases">
        <title>Sub-species coevolution in mutualistic symbiosis.</title>
        <authorList>
            <person name="Murfin K."/>
            <person name="Klassen J."/>
            <person name="Lee M."/>
            <person name="Forst S."/>
            <person name="Stock P."/>
            <person name="Goodrich-Blair H."/>
        </authorList>
    </citation>
    <scope>NUCLEOTIDE SEQUENCE [LARGE SCALE GENOMIC DNA]</scope>
    <source>
        <strain evidence="1">Feltiae Moldova</strain>
    </source>
</reference>
<dbReference type="AlphaFoldDB" id="A0A077NQY1"/>
<organism evidence="1 2">
    <name type="scientific">Xenorhabdus bovienii str. feltiae Moldova</name>
    <dbReference type="NCBI Taxonomy" id="1398200"/>
    <lineage>
        <taxon>Bacteria</taxon>
        <taxon>Pseudomonadati</taxon>
        <taxon>Pseudomonadota</taxon>
        <taxon>Gammaproteobacteria</taxon>
        <taxon>Enterobacterales</taxon>
        <taxon>Morganellaceae</taxon>
        <taxon>Xenorhabdus</taxon>
    </lineage>
</organism>
<sequence length="47" mass="5799">MRSLFLMRSEHVRSLGWVRVKLLKNELGPRFHYRTMIRMHHLVKIKP</sequence>
<comment type="caution">
    <text evidence="1">The sequence shown here is derived from an EMBL/GenBank/DDBJ whole genome shotgun (WGS) entry which is preliminary data.</text>
</comment>
<dbReference type="EMBL" id="CBSV010000103">
    <property type="protein sequence ID" value="CDH00959.1"/>
    <property type="molecule type" value="Genomic_DNA"/>
</dbReference>